<organism evidence="1 2">
    <name type="scientific">Dyadobacter jiangsuensis</name>
    <dbReference type="NCBI Taxonomy" id="1591085"/>
    <lineage>
        <taxon>Bacteria</taxon>
        <taxon>Pseudomonadati</taxon>
        <taxon>Bacteroidota</taxon>
        <taxon>Cytophagia</taxon>
        <taxon>Cytophagales</taxon>
        <taxon>Spirosomataceae</taxon>
        <taxon>Dyadobacter</taxon>
    </lineage>
</organism>
<dbReference type="InterPro" id="IPR053825">
    <property type="entry name" value="DUF7009"/>
</dbReference>
<dbReference type="OrthoDB" id="7060517at2"/>
<evidence type="ECO:0000313" key="1">
    <source>
        <dbReference type="EMBL" id="PSL26204.1"/>
    </source>
</evidence>
<comment type="caution">
    <text evidence="1">The sequence shown here is derived from an EMBL/GenBank/DDBJ whole genome shotgun (WGS) entry which is preliminary data.</text>
</comment>
<protein>
    <submittedName>
        <fullName evidence="1">Uncharacterized protein</fullName>
    </submittedName>
</protein>
<reference evidence="1 2" key="1">
    <citation type="submission" date="2018-03" db="EMBL/GenBank/DDBJ databases">
        <title>Genomic Encyclopedia of Archaeal and Bacterial Type Strains, Phase II (KMG-II): from individual species to whole genera.</title>
        <authorList>
            <person name="Goeker M."/>
        </authorList>
    </citation>
    <scope>NUCLEOTIDE SEQUENCE [LARGE SCALE GENOMIC DNA]</scope>
    <source>
        <strain evidence="1 2">DSM 29057</strain>
    </source>
</reference>
<gene>
    <name evidence="1" type="ORF">CLV60_110183</name>
</gene>
<dbReference type="Proteomes" id="UP000241964">
    <property type="component" value="Unassembled WGS sequence"/>
</dbReference>
<name>A0A2P8FWX4_9BACT</name>
<proteinExistence type="predicted"/>
<evidence type="ECO:0000313" key="2">
    <source>
        <dbReference type="Proteomes" id="UP000241964"/>
    </source>
</evidence>
<sequence>MKIRIHGNSVRFRLSKTEVGKLENEGYLEETTDFGPAQLGYAVRKSGVTELQARFEHHKITLEVPEKLLAGWAANNTVGFEGNMPLSDGSSLFMLIEKDFKCLDNVHEDQSDNYDNPKTC</sequence>
<keyword evidence="2" id="KW-1185">Reference proteome</keyword>
<dbReference type="AlphaFoldDB" id="A0A2P8FWX4"/>
<accession>A0A2P8FWX4</accession>
<dbReference type="Pfam" id="PF22668">
    <property type="entry name" value="DUF7009"/>
    <property type="match status" value="1"/>
</dbReference>
<dbReference type="EMBL" id="PYAS01000010">
    <property type="protein sequence ID" value="PSL26204.1"/>
    <property type="molecule type" value="Genomic_DNA"/>
</dbReference>
<dbReference type="RefSeq" id="WP_106597362.1">
    <property type="nucleotide sequence ID" value="NZ_PYAS01000010.1"/>
</dbReference>